<organism evidence="1 2">
    <name type="scientific">Microbacterium murale</name>
    <dbReference type="NCBI Taxonomy" id="1081040"/>
    <lineage>
        <taxon>Bacteria</taxon>
        <taxon>Bacillati</taxon>
        <taxon>Actinomycetota</taxon>
        <taxon>Actinomycetes</taxon>
        <taxon>Micrococcales</taxon>
        <taxon>Microbacteriaceae</taxon>
        <taxon>Microbacterium</taxon>
    </lineage>
</organism>
<keyword evidence="2" id="KW-1185">Reference proteome</keyword>
<reference evidence="2" key="1">
    <citation type="journal article" date="2019" name="Int. J. Syst. Evol. Microbiol.">
        <title>The Global Catalogue of Microorganisms (GCM) 10K type strain sequencing project: providing services to taxonomists for standard genome sequencing and annotation.</title>
        <authorList>
            <consortium name="The Broad Institute Genomics Platform"/>
            <consortium name="The Broad Institute Genome Sequencing Center for Infectious Disease"/>
            <person name="Wu L."/>
            <person name="Ma J."/>
        </authorList>
    </citation>
    <scope>NUCLEOTIDE SEQUENCE [LARGE SCALE GENOMIC DNA]</scope>
    <source>
        <strain evidence="2">CCM 7640</strain>
    </source>
</reference>
<evidence type="ECO:0000313" key="1">
    <source>
        <dbReference type="EMBL" id="GGD69979.1"/>
    </source>
</evidence>
<dbReference type="RefSeq" id="WP_188435557.1">
    <property type="nucleotide sequence ID" value="NZ_BMCM01000001.1"/>
</dbReference>
<protein>
    <submittedName>
        <fullName evidence="1">Uncharacterized protein</fullName>
    </submittedName>
</protein>
<proteinExistence type="predicted"/>
<comment type="caution">
    <text evidence="1">The sequence shown here is derived from an EMBL/GenBank/DDBJ whole genome shotgun (WGS) entry which is preliminary data.</text>
</comment>
<name>A0ABQ1RJ46_9MICO</name>
<dbReference type="Proteomes" id="UP000629365">
    <property type="component" value="Unassembled WGS sequence"/>
</dbReference>
<sequence>MPTDANNRWFELAAQFAVPELVSHTFSCEVARGQLRQATWANSDAIVLVDEVDDASALAHVLPVSVEPGVRNSESLIVDELESPLPSALAIWPRQGHWIPFAALDNLLETLGPTLLAIVETAGRTLSEPHESSPEAGSGAARAIDQLFDAVDAMELAPRFELDRNTTNSARLDLDLEIVMDALGVNQSRAMDIVMGSEPLSVEEAETLADTTGVSATDIMQAVRPLPADLCRELQEPRWRRGIQRRAVGGDEAAGRMRLGYDIYQLAARQSGAGRDIWRQRLEALMATESD</sequence>
<accession>A0ABQ1RJ46</accession>
<evidence type="ECO:0000313" key="2">
    <source>
        <dbReference type="Proteomes" id="UP000629365"/>
    </source>
</evidence>
<dbReference type="EMBL" id="BMCM01000001">
    <property type="protein sequence ID" value="GGD69979.1"/>
    <property type="molecule type" value="Genomic_DNA"/>
</dbReference>
<gene>
    <name evidence="1" type="ORF">GCM10007269_11490</name>
</gene>